<dbReference type="Gene3D" id="3.40.50.300">
    <property type="entry name" value="P-loop containing nucleotide triphosphate hydrolases"/>
    <property type="match status" value="1"/>
</dbReference>
<dbReference type="InterPro" id="IPR016032">
    <property type="entry name" value="Sig_transdc_resp-reg_C-effctor"/>
</dbReference>
<accession>A0ABQ3XUM4</accession>
<dbReference type="InterPro" id="IPR027417">
    <property type="entry name" value="P-loop_NTPase"/>
</dbReference>
<organism evidence="8 9">
    <name type="scientific">Paractinoplanes deccanensis</name>
    <dbReference type="NCBI Taxonomy" id="113561"/>
    <lineage>
        <taxon>Bacteria</taxon>
        <taxon>Bacillati</taxon>
        <taxon>Actinomycetota</taxon>
        <taxon>Actinomycetes</taxon>
        <taxon>Micromonosporales</taxon>
        <taxon>Micromonosporaceae</taxon>
        <taxon>Paractinoplanes</taxon>
    </lineage>
</organism>
<evidence type="ECO:0000313" key="8">
    <source>
        <dbReference type="EMBL" id="GID71441.1"/>
    </source>
</evidence>
<comment type="caution">
    <text evidence="8">The sequence shown here is derived from an EMBL/GenBank/DDBJ whole genome shotgun (WGS) entry which is preliminary data.</text>
</comment>
<keyword evidence="9" id="KW-1185">Reference proteome</keyword>
<dbReference type="PROSITE" id="PS51755">
    <property type="entry name" value="OMPR_PHOB"/>
    <property type="match status" value="1"/>
</dbReference>
<keyword evidence="5" id="KW-0802">TPR repeat</keyword>
<dbReference type="InterPro" id="IPR001867">
    <property type="entry name" value="OmpR/PhoB-type_DNA-bd"/>
</dbReference>
<dbReference type="InterPro" id="IPR011990">
    <property type="entry name" value="TPR-like_helical_dom_sf"/>
</dbReference>
<dbReference type="Proteomes" id="UP000609879">
    <property type="component" value="Unassembled WGS sequence"/>
</dbReference>
<evidence type="ECO:0000259" key="7">
    <source>
        <dbReference type="PROSITE" id="PS51755"/>
    </source>
</evidence>
<dbReference type="InterPro" id="IPR036388">
    <property type="entry name" value="WH-like_DNA-bd_sf"/>
</dbReference>
<evidence type="ECO:0000256" key="1">
    <source>
        <dbReference type="ARBA" id="ARBA00005820"/>
    </source>
</evidence>
<dbReference type="SUPFAM" id="SSF52540">
    <property type="entry name" value="P-loop containing nucleoside triphosphate hydrolases"/>
    <property type="match status" value="1"/>
</dbReference>
<evidence type="ECO:0000256" key="6">
    <source>
        <dbReference type="PROSITE-ProRule" id="PRU01091"/>
    </source>
</evidence>
<feature type="DNA-binding region" description="OmpR/PhoB-type" evidence="6">
    <location>
        <begin position="1"/>
        <end position="89"/>
    </location>
</feature>
<gene>
    <name evidence="8" type="ORF">Ade02nite_00820</name>
</gene>
<evidence type="ECO:0000313" key="9">
    <source>
        <dbReference type="Proteomes" id="UP000609879"/>
    </source>
</evidence>
<dbReference type="Pfam" id="PF00486">
    <property type="entry name" value="Trans_reg_C"/>
    <property type="match status" value="1"/>
</dbReference>
<protein>
    <submittedName>
        <fullName evidence="8">SARP family transcriptional regulator</fullName>
    </submittedName>
</protein>
<feature type="repeat" description="TPR" evidence="5">
    <location>
        <begin position="782"/>
        <end position="815"/>
    </location>
</feature>
<dbReference type="PANTHER" id="PTHR35807:SF1">
    <property type="entry name" value="TRANSCRIPTIONAL REGULATOR REDD"/>
    <property type="match status" value="1"/>
</dbReference>
<dbReference type="InterPro" id="IPR019734">
    <property type="entry name" value="TPR_rpt"/>
</dbReference>
<name>A0ABQ3XUM4_9ACTN</name>
<dbReference type="InterPro" id="IPR051677">
    <property type="entry name" value="AfsR-DnrI-RedD_regulator"/>
</dbReference>
<dbReference type="Pfam" id="PF03704">
    <property type="entry name" value="BTAD"/>
    <property type="match status" value="1"/>
</dbReference>
<evidence type="ECO:0000256" key="2">
    <source>
        <dbReference type="ARBA" id="ARBA00023015"/>
    </source>
</evidence>
<feature type="domain" description="OmpR/PhoB-type" evidence="7">
    <location>
        <begin position="1"/>
        <end position="89"/>
    </location>
</feature>
<dbReference type="RefSeq" id="WP_203759353.1">
    <property type="nucleotide sequence ID" value="NZ_BAAABO010000004.1"/>
</dbReference>
<dbReference type="SUPFAM" id="SSF48452">
    <property type="entry name" value="TPR-like"/>
    <property type="match status" value="3"/>
</dbReference>
<evidence type="ECO:0000256" key="4">
    <source>
        <dbReference type="ARBA" id="ARBA00023163"/>
    </source>
</evidence>
<sequence>MRYRLLGPVAVDRDGASLPLGGPKPRAVLAALLLEAGRVVPEERLIALVWGDDPPPTVRGQLQVHVSGLRKLLGADRIVRRPPGYLLDVRPGELDLDDFARAVERARRDGTDDPARLADGLRSALAMWSGPVLGGTPESLLSRVAPALRERRSAVLEEMFEAEIAAGRHADVVGELVQAARDQPYREGLHGLLMTALHRAGRTAEALEVYAALRDGLADELGVEPGAPLQAVRLQVLQGAPAADGAAPVPRQLPADLVSFAGRAEALARLDAVLDGAGAPVRVAAVVGTAGVGKTTLAVHWAHRVRQHFPDGQLYVNLRGFDTGGGVEPAEAVRGFLDAFAVPPERLGFSFEAQVGLYRSIIAGKRVLVVLDNARDAEQVRPLLPGTAGCFVVVTSRVDLTALVAAEGAYQTRLDLPSDDEAREMLERRLGADRVAAESAAVRTIIAASARLPLALAVVAARAANHPGSPLAAIAGELTGRADVLDLFDGGAPGTDLRAVLHAPYRMLGPDAARLFRLLSLHPGPDVTVPAIAALAGLPRRQARRAVAELTRASLLTERVLGRFTFHDLLREYSAELAGAESGPELRAARRRLLDHYLHTALAADRLLNPQRDPIAALPRGPEVVPEEFPGAQQALAWFTAEYAAMVDLIERSAGDFPAHAWQLAWTLATFFDRQGHWDDYVASHLAALEAARRLGDHSGQAHTHRNLARAYTRLTRYADAGAELRRALALHERIGDRTGRAQVHGNLSWLLEKQNRNLEALVHSQQAMVLYRQLGDATMEANALNTVGWQYALLGRYERAIKHCAQALELLAASGDRFGEAVTWDSLGYVHQRRGDHEQAVEAYERALAVFREMGDRTNETKTLVQLGDTYLAAGDQDRARATWLRAATMLDELGLPRAAEVHARLRGDFTMIR</sequence>
<dbReference type="SUPFAM" id="SSF46894">
    <property type="entry name" value="C-terminal effector domain of the bipartite response regulators"/>
    <property type="match status" value="1"/>
</dbReference>
<dbReference type="PANTHER" id="PTHR35807">
    <property type="entry name" value="TRANSCRIPTIONAL REGULATOR REDD-RELATED"/>
    <property type="match status" value="1"/>
</dbReference>
<dbReference type="SMART" id="SM01043">
    <property type="entry name" value="BTAD"/>
    <property type="match status" value="1"/>
</dbReference>
<comment type="similarity">
    <text evidence="1">Belongs to the AfsR/DnrI/RedD regulatory family.</text>
</comment>
<dbReference type="Pfam" id="PF13424">
    <property type="entry name" value="TPR_12"/>
    <property type="match status" value="2"/>
</dbReference>
<dbReference type="InterPro" id="IPR005158">
    <property type="entry name" value="BTAD"/>
</dbReference>
<dbReference type="CDD" id="cd15831">
    <property type="entry name" value="BTAD"/>
    <property type="match status" value="1"/>
</dbReference>
<keyword evidence="2" id="KW-0805">Transcription regulation</keyword>
<keyword evidence="4" id="KW-0804">Transcription</keyword>
<evidence type="ECO:0000256" key="3">
    <source>
        <dbReference type="ARBA" id="ARBA00023125"/>
    </source>
</evidence>
<feature type="repeat" description="TPR" evidence="5">
    <location>
        <begin position="822"/>
        <end position="855"/>
    </location>
</feature>
<dbReference type="SMART" id="SM00028">
    <property type="entry name" value="TPR"/>
    <property type="match status" value="5"/>
</dbReference>
<evidence type="ECO:0000256" key="5">
    <source>
        <dbReference type="PROSITE-ProRule" id="PRU00339"/>
    </source>
</evidence>
<dbReference type="Gene3D" id="1.25.40.10">
    <property type="entry name" value="Tetratricopeptide repeat domain"/>
    <property type="match status" value="2"/>
</dbReference>
<dbReference type="Gene3D" id="1.10.10.10">
    <property type="entry name" value="Winged helix-like DNA-binding domain superfamily/Winged helix DNA-binding domain"/>
    <property type="match status" value="1"/>
</dbReference>
<dbReference type="SMART" id="SM00862">
    <property type="entry name" value="Trans_reg_C"/>
    <property type="match status" value="1"/>
</dbReference>
<dbReference type="EMBL" id="BOMI01000002">
    <property type="protein sequence ID" value="GID71441.1"/>
    <property type="molecule type" value="Genomic_DNA"/>
</dbReference>
<reference evidence="8 9" key="1">
    <citation type="submission" date="2021-01" db="EMBL/GenBank/DDBJ databases">
        <title>Whole genome shotgun sequence of Actinoplanes deccanensis NBRC 13994.</title>
        <authorList>
            <person name="Komaki H."/>
            <person name="Tamura T."/>
        </authorList>
    </citation>
    <scope>NUCLEOTIDE SEQUENCE [LARGE SCALE GENOMIC DNA]</scope>
    <source>
        <strain evidence="8 9">NBRC 13994</strain>
    </source>
</reference>
<dbReference type="PRINTS" id="PR00364">
    <property type="entry name" value="DISEASERSIST"/>
</dbReference>
<dbReference type="PROSITE" id="PS50005">
    <property type="entry name" value="TPR"/>
    <property type="match status" value="2"/>
</dbReference>
<keyword evidence="3 6" id="KW-0238">DNA-binding</keyword>
<proteinExistence type="inferred from homology"/>